<organism evidence="2 3">
    <name type="scientific">Tritrichomonas musculus</name>
    <dbReference type="NCBI Taxonomy" id="1915356"/>
    <lineage>
        <taxon>Eukaryota</taxon>
        <taxon>Metamonada</taxon>
        <taxon>Parabasalia</taxon>
        <taxon>Tritrichomonadida</taxon>
        <taxon>Tritrichomonadidae</taxon>
        <taxon>Tritrichomonas</taxon>
    </lineage>
</organism>
<gene>
    <name evidence="2" type="ORF">M9Y10_020777</name>
</gene>
<dbReference type="InterPro" id="IPR005069">
    <property type="entry name" value="Nucl-diP-sugar_transferase"/>
</dbReference>
<dbReference type="Pfam" id="PF03407">
    <property type="entry name" value="Nucleotid_trans"/>
    <property type="match status" value="1"/>
</dbReference>
<name>A0ABR2HGV2_9EUKA</name>
<proteinExistence type="predicted"/>
<comment type="caution">
    <text evidence="2">The sequence shown here is derived from an EMBL/GenBank/DDBJ whole genome shotgun (WGS) entry which is preliminary data.</text>
</comment>
<evidence type="ECO:0000313" key="3">
    <source>
        <dbReference type="Proteomes" id="UP001470230"/>
    </source>
</evidence>
<accession>A0ABR2HGV2</accession>
<dbReference type="Proteomes" id="UP001470230">
    <property type="component" value="Unassembled WGS sequence"/>
</dbReference>
<evidence type="ECO:0000259" key="1">
    <source>
        <dbReference type="Pfam" id="PF03407"/>
    </source>
</evidence>
<feature type="domain" description="Nucleotide-diphospho-sugar transferase" evidence="1">
    <location>
        <begin position="110"/>
        <end position="259"/>
    </location>
</feature>
<keyword evidence="3" id="KW-1185">Reference proteome</keyword>
<reference evidence="2 3" key="1">
    <citation type="submission" date="2024-04" db="EMBL/GenBank/DDBJ databases">
        <title>Tritrichomonas musculus Genome.</title>
        <authorList>
            <person name="Alves-Ferreira E."/>
            <person name="Grigg M."/>
            <person name="Lorenzi H."/>
            <person name="Galac M."/>
        </authorList>
    </citation>
    <scope>NUCLEOTIDE SEQUENCE [LARGE SCALE GENOMIC DNA]</scope>
    <source>
        <strain evidence="2 3">EAF2021</strain>
    </source>
</reference>
<dbReference type="EMBL" id="JAPFFF010000030">
    <property type="protein sequence ID" value="KAK8845852.1"/>
    <property type="molecule type" value="Genomic_DNA"/>
</dbReference>
<sequence>MQALMKTAKNAHFNRKTGNFYFLPITVDRERIVFATQQFCSLIKTGFPKEAIIYISYDEGSCHILNKHGANCEVVNIANVPTLNNKDGKFRMKVYLLYLQNYWHFDAYTLDSDVIFIENIEKAFYNENIDLEISSNDNRAVSQINASKSKQPNSGFGRFLPTAASRDIINDILERAQTSSGRDQAIHSMVYNKWRGNNFKISNGIETWMRNVKFRIIDPLLVANGGVALCTGRNEYWKQIEIKSKNKYKMPVALHFNWDVFNKTLTYQKLGLNMCKKLNAKMVRKFKKEVFKINCVSLWGCNKCYVHTLERKKFFINLF</sequence>
<protein>
    <recommendedName>
        <fullName evidence="1">Nucleotide-diphospho-sugar transferase domain-containing protein</fullName>
    </recommendedName>
</protein>
<evidence type="ECO:0000313" key="2">
    <source>
        <dbReference type="EMBL" id="KAK8845852.1"/>
    </source>
</evidence>